<sequence>MKGYMNIVPLTQVVINKSPVEMKALLLQTAESAPTWDMFRKRAEDIAWIAFPDKSLNRVESSSKRNSLVAEIYGVNGTTSILITPRIASSFSVLSLYTELTSWRSLRMEVKKNKMCFGGYG</sequence>
<dbReference type="AlphaFoldDB" id="X5DYN4"/>
<name>X5DYN4_9MICR</name>
<dbReference type="EMBL" id="KJ210706">
    <property type="protein sequence ID" value="AHW68383.1"/>
    <property type="molecule type" value="mRNA"/>
</dbReference>
<protein>
    <submittedName>
        <fullName evidence="1">Uncharacterized protein</fullName>
    </submittedName>
</protein>
<accession>X5DYN4</accession>
<evidence type="ECO:0000313" key="1">
    <source>
        <dbReference type="EMBL" id="AHW68383.1"/>
    </source>
</evidence>
<proteinExistence type="evidence at transcript level"/>
<reference evidence="1" key="1">
    <citation type="journal article" date="2015" name="Parasitol. Res.">
        <title>Morphological and molecular characterization of Nosema pernyi, a microsporidian parasite in Antheraea pernyi.</title>
        <authorList>
            <person name="Wang Y."/>
            <person name="Liu W."/>
            <person name="Jiang Y."/>
            <person name="Huang L."/>
            <person name="Irfan M."/>
            <person name="Shi S."/>
            <person name="Yang R."/>
            <person name="Qin L."/>
        </authorList>
    </citation>
    <scope>NUCLEOTIDE SEQUENCE</scope>
</reference>
<organism evidence="1">
    <name type="scientific">Nosema pernyi</name>
    <dbReference type="NCBI Taxonomy" id="1112939"/>
    <lineage>
        <taxon>Eukaryota</taxon>
        <taxon>Fungi</taxon>
        <taxon>Fungi incertae sedis</taxon>
        <taxon>Microsporidia</taxon>
        <taxon>Nosematidae</taxon>
        <taxon>Nosema</taxon>
    </lineage>
</organism>